<keyword evidence="2" id="KW-1185">Reference proteome</keyword>
<dbReference type="EMBL" id="CAVLGL010000087">
    <property type="protein sequence ID" value="CAK1591715.1"/>
    <property type="molecule type" value="Genomic_DNA"/>
</dbReference>
<accession>A0AAV1LA72</accession>
<protein>
    <submittedName>
        <fullName evidence="1">Uncharacterized protein</fullName>
    </submittedName>
</protein>
<dbReference type="Proteomes" id="UP001314205">
    <property type="component" value="Unassembled WGS sequence"/>
</dbReference>
<sequence length="100" mass="11485">MYCIYESPHGHIRCKFLTISRFAYNSVAHLLREEESKTLALQQELIGICKTAGFPLHKWHSNSPAILAIEKQPARHGERPENVPFSEMENDKRVKVLGLQ</sequence>
<organism evidence="1 2">
    <name type="scientific">Parnassius mnemosyne</name>
    <name type="common">clouded apollo</name>
    <dbReference type="NCBI Taxonomy" id="213953"/>
    <lineage>
        <taxon>Eukaryota</taxon>
        <taxon>Metazoa</taxon>
        <taxon>Ecdysozoa</taxon>
        <taxon>Arthropoda</taxon>
        <taxon>Hexapoda</taxon>
        <taxon>Insecta</taxon>
        <taxon>Pterygota</taxon>
        <taxon>Neoptera</taxon>
        <taxon>Endopterygota</taxon>
        <taxon>Lepidoptera</taxon>
        <taxon>Glossata</taxon>
        <taxon>Ditrysia</taxon>
        <taxon>Papilionoidea</taxon>
        <taxon>Papilionidae</taxon>
        <taxon>Parnassiinae</taxon>
        <taxon>Parnassini</taxon>
        <taxon>Parnassius</taxon>
        <taxon>Driopa</taxon>
    </lineage>
</organism>
<proteinExistence type="predicted"/>
<dbReference type="AlphaFoldDB" id="A0AAV1LA72"/>
<gene>
    <name evidence="1" type="ORF">PARMNEM_LOCUS11889</name>
</gene>
<evidence type="ECO:0000313" key="2">
    <source>
        <dbReference type="Proteomes" id="UP001314205"/>
    </source>
</evidence>
<evidence type="ECO:0000313" key="1">
    <source>
        <dbReference type="EMBL" id="CAK1591715.1"/>
    </source>
</evidence>
<name>A0AAV1LA72_9NEOP</name>
<reference evidence="1 2" key="1">
    <citation type="submission" date="2023-11" db="EMBL/GenBank/DDBJ databases">
        <authorList>
            <person name="Hedman E."/>
            <person name="Englund M."/>
            <person name="Stromberg M."/>
            <person name="Nyberg Akerstrom W."/>
            <person name="Nylinder S."/>
            <person name="Jareborg N."/>
            <person name="Kallberg Y."/>
            <person name="Kronander E."/>
        </authorList>
    </citation>
    <scope>NUCLEOTIDE SEQUENCE [LARGE SCALE GENOMIC DNA]</scope>
</reference>
<comment type="caution">
    <text evidence="1">The sequence shown here is derived from an EMBL/GenBank/DDBJ whole genome shotgun (WGS) entry which is preliminary data.</text>
</comment>